<evidence type="ECO:0008006" key="9">
    <source>
        <dbReference type="Google" id="ProtNLM"/>
    </source>
</evidence>
<protein>
    <recommendedName>
        <fullName evidence="9">4-aminobutyrate aminotransferase</fullName>
    </recommendedName>
</protein>
<keyword evidence="3" id="KW-0032">Aminotransferase</keyword>
<dbReference type="InterPro" id="IPR015424">
    <property type="entry name" value="PyrdxlP-dep_Trfase"/>
</dbReference>
<dbReference type="GO" id="GO:0030170">
    <property type="term" value="F:pyridoxal phosphate binding"/>
    <property type="evidence" value="ECO:0007669"/>
    <property type="project" value="InterPro"/>
</dbReference>
<dbReference type="InterPro" id="IPR050103">
    <property type="entry name" value="Class-III_PLP-dep_AT"/>
</dbReference>
<evidence type="ECO:0000256" key="5">
    <source>
        <dbReference type="ARBA" id="ARBA00022898"/>
    </source>
</evidence>
<dbReference type="PIRSF" id="PIRSF000521">
    <property type="entry name" value="Transaminase_4ab_Lys_Orn"/>
    <property type="match status" value="1"/>
</dbReference>
<name>A0A0L0FV72_9EUKA</name>
<dbReference type="PROSITE" id="PS00600">
    <property type="entry name" value="AA_TRANSFER_CLASS_3"/>
    <property type="match status" value="1"/>
</dbReference>
<dbReference type="InterPro" id="IPR049704">
    <property type="entry name" value="Aminotrans_3_PPA_site"/>
</dbReference>
<comment type="similarity">
    <text evidence="2 6">Belongs to the class-III pyridoxal-phosphate-dependent aminotransferase family.</text>
</comment>
<evidence type="ECO:0000256" key="2">
    <source>
        <dbReference type="ARBA" id="ARBA00008954"/>
    </source>
</evidence>
<evidence type="ECO:0000256" key="1">
    <source>
        <dbReference type="ARBA" id="ARBA00001933"/>
    </source>
</evidence>
<accession>A0A0L0FV72</accession>
<comment type="cofactor">
    <cofactor evidence="1">
        <name>pyridoxal 5'-phosphate</name>
        <dbReference type="ChEBI" id="CHEBI:597326"/>
    </cofactor>
</comment>
<dbReference type="OrthoDB" id="5419315at2759"/>
<reference evidence="7 8" key="1">
    <citation type="submission" date="2011-02" db="EMBL/GenBank/DDBJ databases">
        <title>The Genome Sequence of Sphaeroforma arctica JP610.</title>
        <authorList>
            <consortium name="The Broad Institute Genome Sequencing Platform"/>
            <person name="Russ C."/>
            <person name="Cuomo C."/>
            <person name="Young S.K."/>
            <person name="Zeng Q."/>
            <person name="Gargeya S."/>
            <person name="Alvarado L."/>
            <person name="Berlin A."/>
            <person name="Chapman S.B."/>
            <person name="Chen Z."/>
            <person name="Freedman E."/>
            <person name="Gellesch M."/>
            <person name="Goldberg J."/>
            <person name="Griggs A."/>
            <person name="Gujja S."/>
            <person name="Heilman E."/>
            <person name="Heiman D."/>
            <person name="Howarth C."/>
            <person name="Mehta T."/>
            <person name="Neiman D."/>
            <person name="Pearson M."/>
            <person name="Roberts A."/>
            <person name="Saif S."/>
            <person name="Shea T."/>
            <person name="Shenoy N."/>
            <person name="Sisk P."/>
            <person name="Stolte C."/>
            <person name="Sykes S."/>
            <person name="White J."/>
            <person name="Yandava C."/>
            <person name="Burger G."/>
            <person name="Gray M.W."/>
            <person name="Holland P.W.H."/>
            <person name="King N."/>
            <person name="Lang F.B.F."/>
            <person name="Roger A.J."/>
            <person name="Ruiz-Trillo I."/>
            <person name="Haas B."/>
            <person name="Nusbaum C."/>
            <person name="Birren B."/>
        </authorList>
    </citation>
    <scope>NUCLEOTIDE SEQUENCE [LARGE SCALE GENOMIC DNA]</scope>
    <source>
        <strain evidence="7 8">JP610</strain>
    </source>
</reference>
<dbReference type="InterPro" id="IPR005814">
    <property type="entry name" value="Aminotrans_3"/>
</dbReference>
<dbReference type="Pfam" id="PF00202">
    <property type="entry name" value="Aminotran_3"/>
    <property type="match status" value="1"/>
</dbReference>
<dbReference type="FunFam" id="3.40.640.10:FF:000013">
    <property type="entry name" value="4-aminobutyrate aminotransferase"/>
    <property type="match status" value="1"/>
</dbReference>
<evidence type="ECO:0000313" key="8">
    <source>
        <dbReference type="Proteomes" id="UP000054560"/>
    </source>
</evidence>
<dbReference type="Proteomes" id="UP000054560">
    <property type="component" value="Unassembled WGS sequence"/>
</dbReference>
<dbReference type="SUPFAM" id="SSF53383">
    <property type="entry name" value="PLP-dependent transferases"/>
    <property type="match status" value="1"/>
</dbReference>
<keyword evidence="5 6" id="KW-0663">Pyridoxal phosphate</keyword>
<organism evidence="7 8">
    <name type="scientific">Sphaeroforma arctica JP610</name>
    <dbReference type="NCBI Taxonomy" id="667725"/>
    <lineage>
        <taxon>Eukaryota</taxon>
        <taxon>Ichthyosporea</taxon>
        <taxon>Ichthyophonida</taxon>
        <taxon>Sphaeroforma</taxon>
    </lineage>
</organism>
<gene>
    <name evidence="7" type="ORF">SARC_07106</name>
</gene>
<dbReference type="GeneID" id="25907610"/>
<dbReference type="InterPro" id="IPR015421">
    <property type="entry name" value="PyrdxlP-dep_Trfase_major"/>
</dbReference>
<evidence type="ECO:0000256" key="6">
    <source>
        <dbReference type="RuleBase" id="RU003560"/>
    </source>
</evidence>
<dbReference type="eggNOG" id="KOG1402">
    <property type="taxonomic scope" value="Eukaryota"/>
</dbReference>
<dbReference type="Gene3D" id="3.40.640.10">
    <property type="entry name" value="Type I PLP-dependent aspartate aminotransferase-like (Major domain)"/>
    <property type="match status" value="1"/>
</dbReference>
<dbReference type="CDD" id="cd00610">
    <property type="entry name" value="OAT_like"/>
    <property type="match status" value="1"/>
</dbReference>
<dbReference type="GO" id="GO:0042802">
    <property type="term" value="F:identical protein binding"/>
    <property type="evidence" value="ECO:0007669"/>
    <property type="project" value="TreeGrafter"/>
</dbReference>
<dbReference type="PANTHER" id="PTHR11986">
    <property type="entry name" value="AMINOTRANSFERASE CLASS III"/>
    <property type="match status" value="1"/>
</dbReference>
<sequence length="471" mass="51390">MLSTMSVRGFRSSAVEACYTARALYSSVPDVNHSSVHSTSKDSVSTPEQEKHMYKYTRAHVGKAITPFSDVVISHASGTHVTTMDGRRYLDFTSGIGVVNTGHCHPKVVKAAQEQTGKIIHSQVNIFSSEIMGDLITPLLEVMPDPSLDSFIFWNSGAESVESAIKLARSVTRKNNVIVSHGGYHGRTFGTMALTTSKTVYSAGFGPTVPGVFVTPFPYERQVPAHSHSDMTSYCLESLELLFKQQTAAEDTCAIIMEPVLGEGGYVAPPPDFLKEVKRMAKERDVLFIADEVQTGFGRTGKMFAVENFDVVPDIMVMAKGLASGFPLSAIVSRKELMDKQVVGSMGGTYAGNAVACAAAKATLEVFREEKLLENVNARGEQMRTALRKMQEKYPIHDVRGLGLMIGLEFNKDVPANTAKQVTVECLNRGMMLLNTSVFETVRFIPPLTVSAGEVDEAMEIFEDALKTVFN</sequence>
<evidence type="ECO:0000256" key="4">
    <source>
        <dbReference type="ARBA" id="ARBA00022679"/>
    </source>
</evidence>
<dbReference type="STRING" id="667725.A0A0L0FV72"/>
<dbReference type="RefSeq" id="XP_014154436.1">
    <property type="nucleotide sequence ID" value="XM_014298961.1"/>
</dbReference>
<keyword evidence="4" id="KW-0808">Transferase</keyword>
<proteinExistence type="inferred from homology"/>
<dbReference type="Gene3D" id="3.90.1150.10">
    <property type="entry name" value="Aspartate Aminotransferase, domain 1"/>
    <property type="match status" value="1"/>
</dbReference>
<evidence type="ECO:0000313" key="7">
    <source>
        <dbReference type="EMBL" id="KNC80534.1"/>
    </source>
</evidence>
<dbReference type="EMBL" id="KQ242138">
    <property type="protein sequence ID" value="KNC80534.1"/>
    <property type="molecule type" value="Genomic_DNA"/>
</dbReference>
<dbReference type="InterPro" id="IPR015422">
    <property type="entry name" value="PyrdxlP-dep_Trfase_small"/>
</dbReference>
<keyword evidence="8" id="KW-1185">Reference proteome</keyword>
<evidence type="ECO:0000256" key="3">
    <source>
        <dbReference type="ARBA" id="ARBA00022576"/>
    </source>
</evidence>
<dbReference type="GO" id="GO:0008483">
    <property type="term" value="F:transaminase activity"/>
    <property type="evidence" value="ECO:0007669"/>
    <property type="project" value="UniProtKB-KW"/>
</dbReference>
<dbReference type="AlphaFoldDB" id="A0A0L0FV72"/>